<dbReference type="EMBL" id="QUNO01000012">
    <property type="protein sequence ID" value="REH41253.1"/>
    <property type="molecule type" value="Genomic_DNA"/>
</dbReference>
<evidence type="ECO:0000256" key="2">
    <source>
        <dbReference type="ARBA" id="ARBA00022649"/>
    </source>
</evidence>
<protein>
    <recommendedName>
        <fullName evidence="8">PIN domain-containing protein</fullName>
    </recommendedName>
</protein>
<name>A0A3E0HB27_9PSEU</name>
<comment type="cofactor">
    <cofactor evidence="1">
        <name>Mg(2+)</name>
        <dbReference type="ChEBI" id="CHEBI:18420"/>
    </cofactor>
</comment>
<keyword evidence="4" id="KW-0479">Metal-binding</keyword>
<dbReference type="Pfam" id="PF01850">
    <property type="entry name" value="PIN"/>
    <property type="match status" value="1"/>
</dbReference>
<keyword evidence="5" id="KW-0378">Hydrolase</keyword>
<accession>A0A3E0HB27</accession>
<dbReference type="InterPro" id="IPR029060">
    <property type="entry name" value="PIN-like_dom_sf"/>
</dbReference>
<evidence type="ECO:0000313" key="10">
    <source>
        <dbReference type="Proteomes" id="UP000256269"/>
    </source>
</evidence>
<dbReference type="GO" id="GO:0004518">
    <property type="term" value="F:nuclease activity"/>
    <property type="evidence" value="ECO:0007669"/>
    <property type="project" value="UniProtKB-KW"/>
</dbReference>
<dbReference type="InterPro" id="IPR050556">
    <property type="entry name" value="Type_II_TA_system_RNase"/>
</dbReference>
<sequence>MSQLLDTNVLSEIRKKQPDPGVLEWFATVRASELFVSLLVIGEIRQGVDRLARRDAAQADVFDRWLRQLTTVYGDRIVPITTEIAEEWGRLNVPDRLPVVDGLLAATALVKDWTLVTRNTADVESTGVKLLNPFGTAQTSKR</sequence>
<keyword evidence="10" id="KW-1185">Reference proteome</keyword>
<dbReference type="CDD" id="cd18746">
    <property type="entry name" value="PIN_VapC4-5_FitB-like"/>
    <property type="match status" value="1"/>
</dbReference>
<dbReference type="GO" id="GO:0016787">
    <property type="term" value="F:hydrolase activity"/>
    <property type="evidence" value="ECO:0007669"/>
    <property type="project" value="UniProtKB-KW"/>
</dbReference>
<dbReference type="Gene3D" id="3.40.50.1010">
    <property type="entry name" value="5'-nuclease"/>
    <property type="match status" value="1"/>
</dbReference>
<dbReference type="GO" id="GO:0046872">
    <property type="term" value="F:metal ion binding"/>
    <property type="evidence" value="ECO:0007669"/>
    <property type="project" value="UniProtKB-KW"/>
</dbReference>
<dbReference type="RefSeq" id="WP_116178409.1">
    <property type="nucleotide sequence ID" value="NZ_CP144375.1"/>
</dbReference>
<comment type="caution">
    <text evidence="9">The sequence shown here is derived from an EMBL/GenBank/DDBJ whole genome shotgun (WGS) entry which is preliminary data.</text>
</comment>
<evidence type="ECO:0000256" key="5">
    <source>
        <dbReference type="ARBA" id="ARBA00022801"/>
    </source>
</evidence>
<reference evidence="9 10" key="1">
    <citation type="submission" date="2018-08" db="EMBL/GenBank/DDBJ databases">
        <title>Genomic Encyclopedia of Archaeal and Bacterial Type Strains, Phase II (KMG-II): from individual species to whole genera.</title>
        <authorList>
            <person name="Goeker M."/>
        </authorList>
    </citation>
    <scope>NUCLEOTIDE SEQUENCE [LARGE SCALE GENOMIC DNA]</scope>
    <source>
        <strain evidence="9 10">DSM 45791</strain>
    </source>
</reference>
<dbReference type="SUPFAM" id="SSF88723">
    <property type="entry name" value="PIN domain-like"/>
    <property type="match status" value="1"/>
</dbReference>
<evidence type="ECO:0000256" key="3">
    <source>
        <dbReference type="ARBA" id="ARBA00022722"/>
    </source>
</evidence>
<comment type="similarity">
    <text evidence="7">Belongs to the PINc/VapC protein family.</text>
</comment>
<evidence type="ECO:0000256" key="7">
    <source>
        <dbReference type="ARBA" id="ARBA00038093"/>
    </source>
</evidence>
<dbReference type="PANTHER" id="PTHR33653">
    <property type="entry name" value="RIBONUCLEASE VAPC2"/>
    <property type="match status" value="1"/>
</dbReference>
<keyword evidence="6" id="KW-0460">Magnesium</keyword>
<dbReference type="PANTHER" id="PTHR33653:SF1">
    <property type="entry name" value="RIBONUCLEASE VAPC2"/>
    <property type="match status" value="1"/>
</dbReference>
<evidence type="ECO:0000256" key="1">
    <source>
        <dbReference type="ARBA" id="ARBA00001946"/>
    </source>
</evidence>
<feature type="domain" description="PIN" evidence="8">
    <location>
        <begin position="4"/>
        <end position="120"/>
    </location>
</feature>
<evidence type="ECO:0000256" key="4">
    <source>
        <dbReference type="ARBA" id="ARBA00022723"/>
    </source>
</evidence>
<dbReference type="AlphaFoldDB" id="A0A3E0HB27"/>
<dbReference type="OrthoDB" id="9804823at2"/>
<keyword evidence="3" id="KW-0540">Nuclease</keyword>
<evidence type="ECO:0000259" key="8">
    <source>
        <dbReference type="Pfam" id="PF01850"/>
    </source>
</evidence>
<evidence type="ECO:0000313" key="9">
    <source>
        <dbReference type="EMBL" id="REH41253.1"/>
    </source>
</evidence>
<gene>
    <name evidence="9" type="ORF">BCF44_112337</name>
</gene>
<evidence type="ECO:0000256" key="6">
    <source>
        <dbReference type="ARBA" id="ARBA00022842"/>
    </source>
</evidence>
<keyword evidence="2" id="KW-1277">Toxin-antitoxin system</keyword>
<dbReference type="Proteomes" id="UP000256269">
    <property type="component" value="Unassembled WGS sequence"/>
</dbReference>
<organism evidence="9 10">
    <name type="scientific">Kutzneria buriramensis</name>
    <dbReference type="NCBI Taxonomy" id="1045776"/>
    <lineage>
        <taxon>Bacteria</taxon>
        <taxon>Bacillati</taxon>
        <taxon>Actinomycetota</taxon>
        <taxon>Actinomycetes</taxon>
        <taxon>Pseudonocardiales</taxon>
        <taxon>Pseudonocardiaceae</taxon>
        <taxon>Kutzneria</taxon>
    </lineage>
</organism>
<dbReference type="InterPro" id="IPR002716">
    <property type="entry name" value="PIN_dom"/>
</dbReference>
<proteinExistence type="inferred from homology"/>